<dbReference type="InterPro" id="IPR045173">
    <property type="entry name" value="Cdt1"/>
</dbReference>
<name>A0ABQ9INF9_9NEOP</name>
<dbReference type="SUPFAM" id="SSF46785">
    <property type="entry name" value="Winged helix' DNA-binding domain"/>
    <property type="match status" value="1"/>
</dbReference>
<dbReference type="PANTHER" id="PTHR28637:SF1">
    <property type="entry name" value="DNA REPLICATION FACTOR CDT1"/>
    <property type="match status" value="1"/>
</dbReference>
<dbReference type="Gene3D" id="1.10.10.1420">
    <property type="entry name" value="DNA replication factor Cdt1, C-terminal WH domain"/>
    <property type="match status" value="1"/>
</dbReference>
<dbReference type="PANTHER" id="PTHR28637">
    <property type="entry name" value="DNA REPLICATION FACTOR CDT1"/>
    <property type="match status" value="1"/>
</dbReference>
<evidence type="ECO:0000256" key="1">
    <source>
        <dbReference type="ARBA" id="ARBA00008356"/>
    </source>
</evidence>
<organism evidence="5 6">
    <name type="scientific">Dryococelus australis</name>
    <dbReference type="NCBI Taxonomy" id="614101"/>
    <lineage>
        <taxon>Eukaryota</taxon>
        <taxon>Metazoa</taxon>
        <taxon>Ecdysozoa</taxon>
        <taxon>Arthropoda</taxon>
        <taxon>Hexapoda</taxon>
        <taxon>Insecta</taxon>
        <taxon>Pterygota</taxon>
        <taxon>Neoptera</taxon>
        <taxon>Polyneoptera</taxon>
        <taxon>Phasmatodea</taxon>
        <taxon>Verophasmatodea</taxon>
        <taxon>Anareolatae</taxon>
        <taxon>Phasmatidae</taxon>
        <taxon>Eurycanthinae</taxon>
        <taxon>Dryococelus</taxon>
    </lineage>
</organism>
<evidence type="ECO:0000259" key="4">
    <source>
        <dbReference type="SMART" id="SM01075"/>
    </source>
</evidence>
<keyword evidence="6" id="KW-1185">Reference proteome</keyword>
<evidence type="ECO:0000313" key="5">
    <source>
        <dbReference type="EMBL" id="KAJ8898198.1"/>
    </source>
</evidence>
<dbReference type="Pfam" id="PF16679">
    <property type="entry name" value="CDT1_C"/>
    <property type="match status" value="1"/>
</dbReference>
<dbReference type="CDD" id="cd08767">
    <property type="entry name" value="Cdt1_c"/>
    <property type="match status" value="1"/>
</dbReference>
<proteinExistence type="inferred from homology"/>
<dbReference type="InterPro" id="IPR036390">
    <property type="entry name" value="WH_DNA-bd_sf"/>
</dbReference>
<dbReference type="Pfam" id="PF08839">
    <property type="entry name" value="CDT1"/>
    <property type="match status" value="1"/>
</dbReference>
<gene>
    <name evidence="5" type="ORF">PR048_003558</name>
</gene>
<feature type="region of interest" description="Disordered" evidence="3">
    <location>
        <begin position="545"/>
        <end position="577"/>
    </location>
</feature>
<comment type="similarity">
    <text evidence="1">Belongs to the Cdt1 family.</text>
</comment>
<dbReference type="Proteomes" id="UP001159363">
    <property type="component" value="Chromosome 1"/>
</dbReference>
<evidence type="ECO:0000313" key="6">
    <source>
        <dbReference type="Proteomes" id="UP001159363"/>
    </source>
</evidence>
<protein>
    <recommendedName>
        <fullName evidence="4">CDT1 Geminin-binding domain-containing protein</fullName>
    </recommendedName>
</protein>
<evidence type="ECO:0000256" key="2">
    <source>
        <dbReference type="ARBA" id="ARBA00023306"/>
    </source>
</evidence>
<dbReference type="InterPro" id="IPR014939">
    <property type="entry name" value="CDT1_Gemini-bd-like"/>
</dbReference>
<feature type="compositionally biased region" description="Low complexity" evidence="3">
    <location>
        <begin position="549"/>
        <end position="561"/>
    </location>
</feature>
<evidence type="ECO:0000256" key="3">
    <source>
        <dbReference type="SAM" id="MobiDB-lite"/>
    </source>
</evidence>
<feature type="region of interest" description="Disordered" evidence="3">
    <location>
        <begin position="127"/>
        <end position="146"/>
    </location>
</feature>
<dbReference type="CDD" id="cd08674">
    <property type="entry name" value="Cdt1_m"/>
    <property type="match status" value="1"/>
</dbReference>
<dbReference type="InterPro" id="IPR032054">
    <property type="entry name" value="Cdt1_C"/>
</dbReference>
<dbReference type="SMART" id="SM01075">
    <property type="entry name" value="CDT1"/>
    <property type="match status" value="1"/>
</dbReference>
<sequence>MSQVTITNYFSKRKRQADDLKKRAKILVLDHSEYSFKCLKTDVDDANVQSSDVKVDAETLSPNLPNVTLQSSSAPAGKQKVVRFDESKNTNRVNVFQKRSSCKSTKVPKYDIRKSFLKASAKIQNVSNCRENDNSDADDDPQPRGTALLEEAPRATAVLPVPENAVVPTEPDVGPELGAGSSGVDVIGEAGFVTPTKKVSQLHVEESQCATAVLPKKAVVQTEPGPGLELGGGSSGADVQGESSLMTPTKKISQDLSLSEIKSRLSRSEKLRAAISSFSKASARCAQLEAARKKLDKAGPQLQNFDKVEVEFCTRYAVKKVKVAVKSPEKRAVGSPLKASSLSLPFSYRGLAEVFRCVDVVVSMLYNRSEAVTFKKIKAAVQEMLHRTFTEKHLGQIKAVFPDAYIFHQEKVRNFGSTSKADSYELTITPALRTRSEEEILKQTDKVTMTPTCILERKRSFYNNLVERVFEQHEKFLSSLDPPLVILRGELVRWHPQFEIDTVEEITPHELPQPPNVKKFTSARDVLHQAKDLFSCNPRMQSALQEMGGSVSQNGSQSSVSSEKEASPSKQESLHSGLKGIPKSLLEKVRARQAAKARLVMTCPTHDQESIEHSRLPELARILRNMFVTEKKAALPLELAILKLQNSYREKLSARELEHHIRLMVDLLPGWIAIHSIRNSDYLKLSRNGDITKVIQKLEATALEKNNKQALKPA</sequence>
<reference evidence="5 6" key="1">
    <citation type="submission" date="2023-02" db="EMBL/GenBank/DDBJ databases">
        <title>LHISI_Scaffold_Assembly.</title>
        <authorList>
            <person name="Stuart O.P."/>
            <person name="Cleave R."/>
            <person name="Magrath M.J.L."/>
            <person name="Mikheyev A.S."/>
        </authorList>
    </citation>
    <scope>NUCLEOTIDE SEQUENCE [LARGE SCALE GENOMIC DNA]</scope>
    <source>
        <strain evidence="5">Daus_M_001</strain>
        <tissue evidence="5">Leg muscle</tissue>
    </source>
</reference>
<keyword evidence="2" id="KW-0131">Cell cycle</keyword>
<dbReference type="EMBL" id="JARBHB010000001">
    <property type="protein sequence ID" value="KAJ8898198.1"/>
    <property type="molecule type" value="Genomic_DNA"/>
</dbReference>
<comment type="caution">
    <text evidence="5">The sequence shown here is derived from an EMBL/GenBank/DDBJ whole genome shotgun (WGS) entry which is preliminary data.</text>
</comment>
<dbReference type="InterPro" id="IPR038090">
    <property type="entry name" value="Cdt1_C_WH_dom_sf"/>
</dbReference>
<accession>A0ABQ9INF9</accession>
<feature type="domain" description="CDT1 Geminin-binding" evidence="4">
    <location>
        <begin position="344"/>
        <end position="513"/>
    </location>
</feature>